<dbReference type="GO" id="GO:0000166">
    <property type="term" value="F:nucleotide binding"/>
    <property type="evidence" value="ECO:0007669"/>
    <property type="project" value="InterPro"/>
</dbReference>
<accession>A0A6A4WR76</accession>
<comment type="subcellular location">
    <subcellularLocation>
        <location evidence="1">Mitochondrion</location>
    </subcellularLocation>
</comment>
<evidence type="ECO:0000256" key="1">
    <source>
        <dbReference type="ARBA" id="ARBA00004173"/>
    </source>
</evidence>
<feature type="region of interest" description="Disordered" evidence="9">
    <location>
        <begin position="318"/>
        <end position="337"/>
    </location>
</feature>
<evidence type="ECO:0000256" key="6">
    <source>
        <dbReference type="ARBA" id="ARBA00061231"/>
    </source>
</evidence>
<keyword evidence="2" id="KW-0648">Protein biosynthesis</keyword>
<dbReference type="GO" id="GO:1990904">
    <property type="term" value="C:ribonucleoprotein complex"/>
    <property type="evidence" value="ECO:0007669"/>
    <property type="project" value="UniProtKB-KW"/>
</dbReference>
<dbReference type="GO" id="GO:0005840">
    <property type="term" value="C:ribosome"/>
    <property type="evidence" value="ECO:0007669"/>
    <property type="project" value="UniProtKB-KW"/>
</dbReference>
<name>A0A6A4WR76_AMPAM</name>
<dbReference type="InterPro" id="IPR012675">
    <property type="entry name" value="Beta-grasp_dom_sf"/>
</dbReference>
<organism evidence="10 11">
    <name type="scientific">Amphibalanus amphitrite</name>
    <name type="common">Striped barnacle</name>
    <name type="synonym">Balanus amphitrite</name>
    <dbReference type="NCBI Taxonomy" id="1232801"/>
    <lineage>
        <taxon>Eukaryota</taxon>
        <taxon>Metazoa</taxon>
        <taxon>Ecdysozoa</taxon>
        <taxon>Arthropoda</taxon>
        <taxon>Crustacea</taxon>
        <taxon>Multicrustacea</taxon>
        <taxon>Cirripedia</taxon>
        <taxon>Thoracica</taxon>
        <taxon>Thoracicalcarea</taxon>
        <taxon>Balanomorpha</taxon>
        <taxon>Balanoidea</taxon>
        <taxon>Balanidae</taxon>
        <taxon>Amphibalaninae</taxon>
        <taxon>Amphibalanus</taxon>
    </lineage>
</organism>
<evidence type="ECO:0000256" key="5">
    <source>
        <dbReference type="ARBA" id="ARBA00023274"/>
    </source>
</evidence>
<dbReference type="Gene3D" id="3.10.20.30">
    <property type="match status" value="1"/>
</dbReference>
<dbReference type="AlphaFoldDB" id="A0A6A4WR76"/>
<dbReference type="InterPro" id="IPR018163">
    <property type="entry name" value="Thr/Ala-tRNA-synth_IIc_edit"/>
</dbReference>
<evidence type="ECO:0000256" key="2">
    <source>
        <dbReference type="ARBA" id="ARBA00022917"/>
    </source>
</evidence>
<evidence type="ECO:0000256" key="8">
    <source>
        <dbReference type="ARBA" id="ARBA00075914"/>
    </source>
</evidence>
<evidence type="ECO:0000313" key="11">
    <source>
        <dbReference type="Proteomes" id="UP000440578"/>
    </source>
</evidence>
<dbReference type="SUPFAM" id="SSF55186">
    <property type="entry name" value="ThrRS/AlaRS common domain"/>
    <property type="match status" value="1"/>
</dbReference>
<dbReference type="EMBL" id="VIIS01000538">
    <property type="protein sequence ID" value="KAF0307819.1"/>
    <property type="molecule type" value="Genomic_DNA"/>
</dbReference>
<comment type="similarity">
    <text evidence="6">Belongs to the mitochondrion-specific ribosomal protein mL39 family.</text>
</comment>
<dbReference type="GO" id="GO:0006435">
    <property type="term" value="P:threonyl-tRNA aminoacylation"/>
    <property type="evidence" value="ECO:0007669"/>
    <property type="project" value="TreeGrafter"/>
</dbReference>
<evidence type="ECO:0000256" key="4">
    <source>
        <dbReference type="ARBA" id="ARBA00023128"/>
    </source>
</evidence>
<evidence type="ECO:0000256" key="9">
    <source>
        <dbReference type="SAM" id="MobiDB-lite"/>
    </source>
</evidence>
<protein>
    <recommendedName>
        <fullName evidence="7">Large ribosomal subunit protein mL39</fullName>
    </recommendedName>
    <alternativeName>
        <fullName evidence="8">39S ribosomal protein L39, mitochondrial</fullName>
    </alternativeName>
</protein>
<dbReference type="GO" id="GO:0004829">
    <property type="term" value="F:threonine-tRNA ligase activity"/>
    <property type="evidence" value="ECO:0007669"/>
    <property type="project" value="TreeGrafter"/>
</dbReference>
<dbReference type="FunFam" id="3.30.980.10:FF:000006">
    <property type="entry name" value="39S ribosomal protein L39, mitochondrial"/>
    <property type="match status" value="1"/>
</dbReference>
<proteinExistence type="inferred from homology"/>
<reference evidence="10 11" key="1">
    <citation type="submission" date="2019-07" db="EMBL/GenBank/DDBJ databases">
        <title>Draft genome assembly of a fouling barnacle, Amphibalanus amphitrite (Darwin, 1854): The first reference genome for Thecostraca.</title>
        <authorList>
            <person name="Kim W."/>
        </authorList>
    </citation>
    <scope>NUCLEOTIDE SEQUENCE [LARGE SCALE GENOMIC DNA]</scope>
    <source>
        <strain evidence="10">SNU_AA5</strain>
        <tissue evidence="10">Soma without cirri and trophi</tissue>
    </source>
</reference>
<keyword evidence="3 10" id="KW-0689">Ribosomal protein</keyword>
<keyword evidence="5" id="KW-0687">Ribonucleoprotein</keyword>
<dbReference type="EMBL" id="VIIS01000538">
    <property type="protein sequence ID" value="KAF0307820.1"/>
    <property type="molecule type" value="Genomic_DNA"/>
</dbReference>
<evidence type="ECO:0000256" key="7">
    <source>
        <dbReference type="ARBA" id="ARBA00071662"/>
    </source>
</evidence>
<dbReference type="Proteomes" id="UP000440578">
    <property type="component" value="Unassembled WGS sequence"/>
</dbReference>
<dbReference type="OrthoDB" id="5870821at2759"/>
<dbReference type="GO" id="GO:0005739">
    <property type="term" value="C:mitochondrion"/>
    <property type="evidence" value="ECO:0007669"/>
    <property type="project" value="UniProtKB-SubCell"/>
</dbReference>
<gene>
    <name evidence="10" type="primary">mRpL39_1</name>
    <name evidence="10" type="ORF">FJT64_020879</name>
</gene>
<comment type="caution">
    <text evidence="10">The sequence shown here is derived from an EMBL/GenBank/DDBJ whole genome shotgun (WGS) entry which is preliminary data.</text>
</comment>
<keyword evidence="11" id="KW-1185">Reference proteome</keyword>
<sequence length="337" mass="37649">MSMMALNFSCKALLASLPQKYHKRCLSQLTNSAVCRRRALLFDEEEKRQRSLVGRVQKMEVNYEGAPENCTLVMNQHLSTPHDCAKHLSEAILQKAALAEVDGRPWDMHRPLSADSCTLRYLYFKDAEPFAVNKAFWRSCSLMLGAVVEEAFKDQYYVQLHSFPSPNVRSGSFLYDVQLPLDSWQPTDQELRVLSGMMRRLAQRALPFRRLEVPQAVALEMFAENEFKRSQVPSIAQQSETGDRVTVYRCGDHVDLSRGPAISHTGLLGRCSICAVHRIEADSGPLYRFQGVALPSDLMLNHFAFGLLEDRARHLNPSGSVAASGRGDTAAAEAASG</sequence>
<evidence type="ECO:0000313" key="10">
    <source>
        <dbReference type="EMBL" id="KAF0307819.1"/>
    </source>
</evidence>
<evidence type="ECO:0000256" key="3">
    <source>
        <dbReference type="ARBA" id="ARBA00022980"/>
    </source>
</evidence>
<dbReference type="CDD" id="cd01667">
    <property type="entry name" value="TGS_ThrRS"/>
    <property type="match status" value="1"/>
</dbReference>
<dbReference type="PANTHER" id="PTHR11451">
    <property type="entry name" value="THREONINE-TRNA LIGASE"/>
    <property type="match status" value="1"/>
</dbReference>
<dbReference type="Gene3D" id="3.30.980.10">
    <property type="entry name" value="Threonyl-trna Synthetase, Chain A, domain 2"/>
    <property type="match status" value="1"/>
</dbReference>
<keyword evidence="4" id="KW-0496">Mitochondrion</keyword>
<dbReference type="PANTHER" id="PTHR11451:SF44">
    <property type="entry name" value="THREONINE--TRNA LIGASE, CHLOROPLASTIC_MITOCHONDRIAL 2"/>
    <property type="match status" value="1"/>
</dbReference>